<dbReference type="Pfam" id="PF01740">
    <property type="entry name" value="STAS"/>
    <property type="match status" value="1"/>
</dbReference>
<protein>
    <recommendedName>
        <fullName evidence="2">Anti-sigma factor antagonist</fullName>
    </recommendedName>
</protein>
<organism evidence="5 6">
    <name type="scientific">Sphaerisporangium aureirubrum</name>
    <dbReference type="NCBI Taxonomy" id="1544736"/>
    <lineage>
        <taxon>Bacteria</taxon>
        <taxon>Bacillati</taxon>
        <taxon>Actinomycetota</taxon>
        <taxon>Actinomycetes</taxon>
        <taxon>Streptosporangiales</taxon>
        <taxon>Streptosporangiaceae</taxon>
        <taxon>Sphaerisporangium</taxon>
    </lineage>
</organism>
<comment type="similarity">
    <text evidence="1 2">Belongs to the anti-sigma-factor antagonist family.</text>
</comment>
<evidence type="ECO:0000256" key="3">
    <source>
        <dbReference type="SAM" id="MobiDB-lite"/>
    </source>
</evidence>
<dbReference type="InterPro" id="IPR002645">
    <property type="entry name" value="STAS_dom"/>
</dbReference>
<evidence type="ECO:0000313" key="6">
    <source>
        <dbReference type="Proteomes" id="UP001596137"/>
    </source>
</evidence>
<dbReference type="EMBL" id="JBHSRF010000097">
    <property type="protein sequence ID" value="MFC6086712.1"/>
    <property type="molecule type" value="Genomic_DNA"/>
</dbReference>
<dbReference type="CDD" id="cd07043">
    <property type="entry name" value="STAS_anti-anti-sigma_factors"/>
    <property type="match status" value="1"/>
</dbReference>
<dbReference type="InterPro" id="IPR003658">
    <property type="entry name" value="Anti-sigma_ant"/>
</dbReference>
<accession>A0ABW1NWL1</accession>
<dbReference type="Gene3D" id="3.30.750.24">
    <property type="entry name" value="STAS domain"/>
    <property type="match status" value="1"/>
</dbReference>
<evidence type="ECO:0000256" key="1">
    <source>
        <dbReference type="ARBA" id="ARBA00009013"/>
    </source>
</evidence>
<name>A0ABW1NWL1_9ACTN</name>
<reference evidence="6" key="1">
    <citation type="journal article" date="2019" name="Int. J. Syst. Evol. Microbiol.">
        <title>The Global Catalogue of Microorganisms (GCM) 10K type strain sequencing project: providing services to taxonomists for standard genome sequencing and annotation.</title>
        <authorList>
            <consortium name="The Broad Institute Genomics Platform"/>
            <consortium name="The Broad Institute Genome Sequencing Center for Infectious Disease"/>
            <person name="Wu L."/>
            <person name="Ma J."/>
        </authorList>
    </citation>
    <scope>NUCLEOTIDE SEQUENCE [LARGE SCALE GENOMIC DNA]</scope>
    <source>
        <strain evidence="6">JCM 30346</strain>
    </source>
</reference>
<evidence type="ECO:0000259" key="4">
    <source>
        <dbReference type="PROSITE" id="PS50801"/>
    </source>
</evidence>
<comment type="caution">
    <text evidence="5">The sequence shown here is derived from an EMBL/GenBank/DDBJ whole genome shotgun (WGS) entry which is preliminary data.</text>
</comment>
<dbReference type="RefSeq" id="WP_380762161.1">
    <property type="nucleotide sequence ID" value="NZ_JBHSRF010000097.1"/>
</dbReference>
<dbReference type="NCBIfam" id="TIGR00377">
    <property type="entry name" value="ant_ant_sig"/>
    <property type="match status" value="1"/>
</dbReference>
<dbReference type="Proteomes" id="UP001596137">
    <property type="component" value="Unassembled WGS sequence"/>
</dbReference>
<evidence type="ECO:0000313" key="5">
    <source>
        <dbReference type="EMBL" id="MFC6086712.1"/>
    </source>
</evidence>
<dbReference type="PROSITE" id="PS50801">
    <property type="entry name" value="STAS"/>
    <property type="match status" value="1"/>
</dbReference>
<evidence type="ECO:0000256" key="2">
    <source>
        <dbReference type="RuleBase" id="RU003749"/>
    </source>
</evidence>
<feature type="compositionally biased region" description="Gly residues" evidence="3">
    <location>
        <begin position="122"/>
        <end position="131"/>
    </location>
</feature>
<feature type="region of interest" description="Disordered" evidence="3">
    <location>
        <begin position="119"/>
        <end position="169"/>
    </location>
</feature>
<dbReference type="PANTHER" id="PTHR33495:SF2">
    <property type="entry name" value="ANTI-SIGMA FACTOR ANTAGONIST TM_1081-RELATED"/>
    <property type="match status" value="1"/>
</dbReference>
<keyword evidence="6" id="KW-1185">Reference proteome</keyword>
<dbReference type="PANTHER" id="PTHR33495">
    <property type="entry name" value="ANTI-SIGMA FACTOR ANTAGONIST TM_1081-RELATED-RELATED"/>
    <property type="match status" value="1"/>
</dbReference>
<gene>
    <name evidence="5" type="ORF">ACFP1K_36465</name>
</gene>
<dbReference type="InterPro" id="IPR036513">
    <property type="entry name" value="STAS_dom_sf"/>
</dbReference>
<proteinExistence type="inferred from homology"/>
<dbReference type="SUPFAM" id="SSF52091">
    <property type="entry name" value="SpoIIaa-like"/>
    <property type="match status" value="1"/>
</dbReference>
<feature type="domain" description="STAS" evidence="4">
    <location>
        <begin position="11"/>
        <end position="121"/>
    </location>
</feature>
<sequence length="169" mass="17566">MQHGAGPQSGLVVSSHKRDGFIIVNAEGELDYRSASALRRGLTTAWAAPGISALVLDLSAVAFCDSVGLSELISALRHSRDTGLPLRVVGVQGTVLRILTITGLHESFDIYDDLDAALGRPGASGGPGPGGESRAAQQAADRHTRRDSPPAVAEWRSLPPDPGDLIPAT</sequence>